<protein>
    <recommendedName>
        <fullName evidence="1">SnoaL-like domain-containing protein</fullName>
    </recommendedName>
</protein>
<keyword evidence="3" id="KW-1185">Reference proteome</keyword>
<dbReference type="AlphaFoldDB" id="A0A8K0X2S7"/>
<dbReference type="Gene3D" id="3.10.450.50">
    <property type="match status" value="1"/>
</dbReference>
<dbReference type="InterPro" id="IPR032710">
    <property type="entry name" value="NTF2-like_dom_sf"/>
</dbReference>
<proteinExistence type="predicted"/>
<evidence type="ECO:0000313" key="2">
    <source>
        <dbReference type="EMBL" id="KAH7361469.1"/>
    </source>
</evidence>
<dbReference type="Proteomes" id="UP000813385">
    <property type="component" value="Unassembled WGS sequence"/>
</dbReference>
<accession>A0A8K0X2S7</accession>
<gene>
    <name evidence="2" type="ORF">B0T11DRAFT_338512</name>
</gene>
<organism evidence="2 3">
    <name type="scientific">Plectosphaerella cucumerina</name>
    <dbReference type="NCBI Taxonomy" id="40658"/>
    <lineage>
        <taxon>Eukaryota</taxon>
        <taxon>Fungi</taxon>
        <taxon>Dikarya</taxon>
        <taxon>Ascomycota</taxon>
        <taxon>Pezizomycotina</taxon>
        <taxon>Sordariomycetes</taxon>
        <taxon>Hypocreomycetidae</taxon>
        <taxon>Glomerellales</taxon>
        <taxon>Plectosphaerellaceae</taxon>
        <taxon>Plectosphaerella</taxon>
    </lineage>
</organism>
<dbReference type="OrthoDB" id="2533647at2759"/>
<comment type="caution">
    <text evidence="2">The sequence shown here is derived from an EMBL/GenBank/DDBJ whole genome shotgun (WGS) entry which is preliminary data.</text>
</comment>
<name>A0A8K0X2S7_9PEZI</name>
<sequence length="236" mass="26596">MSSPQEPHSRQFSHVNGTVQDIIDRVAMAELCKGWPVYRDASEWMNFRSLFTDDAQVWTTWSGVQTIDGFIEVSKAGKATGAFIQHRECGTLVELNSDAGRAVGKMKATITQRFVEPGTGIEYDVDCDCRFLFFCERQGVASVPGDDGTLSWKARYVKLVYEKDKVVPADGLRAPTFSPEDLSKFPEGYRYLGAAQQLLGYQIDLKLATAKDETTWKQMYVSMEKWLSGKDADLFW</sequence>
<dbReference type="Pfam" id="PF13577">
    <property type="entry name" value="SnoaL_4"/>
    <property type="match status" value="1"/>
</dbReference>
<evidence type="ECO:0000313" key="3">
    <source>
        <dbReference type="Proteomes" id="UP000813385"/>
    </source>
</evidence>
<dbReference type="EMBL" id="JAGPXD010000003">
    <property type="protein sequence ID" value="KAH7361469.1"/>
    <property type="molecule type" value="Genomic_DNA"/>
</dbReference>
<evidence type="ECO:0000259" key="1">
    <source>
        <dbReference type="Pfam" id="PF13577"/>
    </source>
</evidence>
<feature type="domain" description="SnoaL-like" evidence="1">
    <location>
        <begin position="22"/>
        <end position="118"/>
    </location>
</feature>
<dbReference type="InterPro" id="IPR037401">
    <property type="entry name" value="SnoaL-like"/>
</dbReference>
<reference evidence="2" key="1">
    <citation type="journal article" date="2021" name="Nat. Commun.">
        <title>Genetic determinants of endophytism in the Arabidopsis root mycobiome.</title>
        <authorList>
            <person name="Mesny F."/>
            <person name="Miyauchi S."/>
            <person name="Thiergart T."/>
            <person name="Pickel B."/>
            <person name="Atanasova L."/>
            <person name="Karlsson M."/>
            <person name="Huettel B."/>
            <person name="Barry K.W."/>
            <person name="Haridas S."/>
            <person name="Chen C."/>
            <person name="Bauer D."/>
            <person name="Andreopoulos W."/>
            <person name="Pangilinan J."/>
            <person name="LaButti K."/>
            <person name="Riley R."/>
            <person name="Lipzen A."/>
            <person name="Clum A."/>
            <person name="Drula E."/>
            <person name="Henrissat B."/>
            <person name="Kohler A."/>
            <person name="Grigoriev I.V."/>
            <person name="Martin F.M."/>
            <person name="Hacquard S."/>
        </authorList>
    </citation>
    <scope>NUCLEOTIDE SEQUENCE</scope>
    <source>
        <strain evidence="2">MPI-CAGE-AT-0016</strain>
    </source>
</reference>
<dbReference type="SUPFAM" id="SSF54427">
    <property type="entry name" value="NTF2-like"/>
    <property type="match status" value="1"/>
</dbReference>